<keyword evidence="4" id="KW-1185">Reference proteome</keyword>
<evidence type="ECO:0000256" key="1">
    <source>
        <dbReference type="SAM" id="MobiDB-lite"/>
    </source>
</evidence>
<dbReference type="EMBL" id="JAAAIM010002440">
    <property type="protein sequence ID" value="KAG0272653.1"/>
    <property type="molecule type" value="Genomic_DNA"/>
</dbReference>
<feature type="region of interest" description="Disordered" evidence="1">
    <location>
        <begin position="26"/>
        <end position="53"/>
    </location>
</feature>
<feature type="compositionally biased region" description="Low complexity" evidence="1">
    <location>
        <begin position="26"/>
        <end position="45"/>
    </location>
</feature>
<accession>A0ABQ7JHH0</accession>
<comment type="caution">
    <text evidence="3">The sequence shown here is derived from an EMBL/GenBank/DDBJ whole genome shotgun (WGS) entry which is preliminary data.</text>
</comment>
<feature type="non-terminal residue" evidence="3">
    <location>
        <position position="53"/>
    </location>
</feature>
<proteinExistence type="predicted"/>
<organism evidence="3 4">
    <name type="scientific">Linnemannia gamsii</name>
    <dbReference type="NCBI Taxonomy" id="64522"/>
    <lineage>
        <taxon>Eukaryota</taxon>
        <taxon>Fungi</taxon>
        <taxon>Fungi incertae sedis</taxon>
        <taxon>Mucoromycota</taxon>
        <taxon>Mortierellomycotina</taxon>
        <taxon>Mortierellomycetes</taxon>
        <taxon>Mortierellales</taxon>
        <taxon>Mortierellaceae</taxon>
        <taxon>Linnemannia</taxon>
    </lineage>
</organism>
<feature type="chain" id="PRO_5045946112" evidence="2">
    <location>
        <begin position="21"/>
        <end position="53"/>
    </location>
</feature>
<gene>
    <name evidence="3" type="ORF">BGZ96_005243</name>
</gene>
<keyword evidence="2" id="KW-0732">Signal</keyword>
<protein>
    <submittedName>
        <fullName evidence="3">Uncharacterized protein</fullName>
    </submittedName>
</protein>
<name>A0ABQ7JHH0_9FUNG</name>
<feature type="signal peptide" evidence="2">
    <location>
        <begin position="1"/>
        <end position="20"/>
    </location>
</feature>
<dbReference type="Proteomes" id="UP001194696">
    <property type="component" value="Unassembled WGS sequence"/>
</dbReference>
<reference evidence="3 4" key="1">
    <citation type="journal article" date="2020" name="Fungal Divers.">
        <title>Resolving the Mortierellaceae phylogeny through synthesis of multi-gene phylogenetics and phylogenomics.</title>
        <authorList>
            <person name="Vandepol N."/>
            <person name="Liber J."/>
            <person name="Desiro A."/>
            <person name="Na H."/>
            <person name="Kennedy M."/>
            <person name="Barry K."/>
            <person name="Grigoriev I.V."/>
            <person name="Miller A.N."/>
            <person name="O'Donnell K."/>
            <person name="Stajich J.E."/>
            <person name="Bonito G."/>
        </authorList>
    </citation>
    <scope>NUCLEOTIDE SEQUENCE [LARGE SCALE GENOMIC DNA]</scope>
    <source>
        <strain evidence="3 4">AD045</strain>
    </source>
</reference>
<evidence type="ECO:0000256" key="2">
    <source>
        <dbReference type="SAM" id="SignalP"/>
    </source>
</evidence>
<evidence type="ECO:0000313" key="3">
    <source>
        <dbReference type="EMBL" id="KAG0272653.1"/>
    </source>
</evidence>
<evidence type="ECO:0000313" key="4">
    <source>
        <dbReference type="Proteomes" id="UP001194696"/>
    </source>
</evidence>
<sequence length="53" mass="5391">MKIMHGITLCFLAMTAVVQAAHPQVPVPDTTSTATSTVTGGAHAAESGPTVER</sequence>